<sequence length="604" mass="68059">MQVLQAGKTIEPKPWWTTINADCLSDSSSPPPLAWSPMGKTSTTSSPDASKELWDPPETPCTPSIGGSRIEIGTPLTPPTRRTMKPVSLVKRLHSLAGEDKKRHKTEAGITRPSNEQHEGKETARDEDCFGPWKLVRNLTMELQAISNATAAAAAQERYCLEPSFNFSVSSGGPVPSERVLEADTRNGPKSGNMSFRIKVNNIEVNNTAVKVTTKVSAPTVSSRMSDQQVLERMIPLDIHARLKSEPYRCVASLVKDPQRRCIRNAQGSLRCLDKSFQKLSRYHNEARYSALIDEMEKLVDAVTCRSHRKVTQSAAKSDPSTTRMRSLVFHLSHARNQKHSELTRWINAISDPDLPSDAHHDAACDMKPATNPSSTPRRTVRLSPPKSNSTAVAPTAIPCRFKLSPYQPKWTSKLSEQEALLSIISTPLKPTEKKDGFIYIFWEEGNFGQVKIGYTSDLDKRLRSWNQACKRTFTYHKSTANGELGKIPHVSRIERLIHIELKKFRKAGKCEECNSIHREWFGVTEKQAVQVFRKWQKWISQEPYALDPKSGEWRIRPEMLPSLPQVCKPVELESAQRVSVPRRRSEGIKTKGRPARQTRRKTT</sequence>
<dbReference type="EMBL" id="ML975297">
    <property type="protein sequence ID" value="KAF1834800.1"/>
    <property type="molecule type" value="Genomic_DNA"/>
</dbReference>
<accession>A0A6A5KF15</accession>
<feature type="domain" description="Bacteriophage T5 Orf172 DNA-binding" evidence="2">
    <location>
        <begin position="445"/>
        <end position="536"/>
    </location>
</feature>
<feature type="region of interest" description="Disordered" evidence="1">
    <location>
        <begin position="358"/>
        <end position="392"/>
    </location>
</feature>
<feature type="region of interest" description="Disordered" evidence="1">
    <location>
        <begin position="575"/>
        <end position="604"/>
    </location>
</feature>
<evidence type="ECO:0000259" key="2">
    <source>
        <dbReference type="SMART" id="SM00974"/>
    </source>
</evidence>
<feature type="region of interest" description="Disordered" evidence="1">
    <location>
        <begin position="100"/>
        <end position="126"/>
    </location>
</feature>
<keyword evidence="4" id="KW-1185">Reference proteome</keyword>
<name>A0A6A5KF15_9PLEO</name>
<dbReference type="SMART" id="SM00974">
    <property type="entry name" value="T5orf172"/>
    <property type="match status" value="1"/>
</dbReference>
<dbReference type="InterPro" id="IPR018306">
    <property type="entry name" value="Phage_T5_Orf172_DNA-bd"/>
</dbReference>
<feature type="compositionally biased region" description="Basic residues" evidence="1">
    <location>
        <begin position="591"/>
        <end position="604"/>
    </location>
</feature>
<dbReference type="PANTHER" id="PTHR28094:SF1">
    <property type="entry name" value="MEIOTICALLY UP-REGULATED GENE 113 PROTEIN"/>
    <property type="match status" value="1"/>
</dbReference>
<evidence type="ECO:0000256" key="1">
    <source>
        <dbReference type="SAM" id="MobiDB-lite"/>
    </source>
</evidence>
<feature type="compositionally biased region" description="Polar residues" evidence="1">
    <location>
        <begin position="39"/>
        <end position="48"/>
    </location>
</feature>
<feature type="compositionally biased region" description="Basic and acidic residues" evidence="1">
    <location>
        <begin position="115"/>
        <end position="126"/>
    </location>
</feature>
<organism evidence="3 4">
    <name type="scientific">Decorospora gaudefroyi</name>
    <dbReference type="NCBI Taxonomy" id="184978"/>
    <lineage>
        <taxon>Eukaryota</taxon>
        <taxon>Fungi</taxon>
        <taxon>Dikarya</taxon>
        <taxon>Ascomycota</taxon>
        <taxon>Pezizomycotina</taxon>
        <taxon>Dothideomycetes</taxon>
        <taxon>Pleosporomycetidae</taxon>
        <taxon>Pleosporales</taxon>
        <taxon>Pleosporineae</taxon>
        <taxon>Pleosporaceae</taxon>
        <taxon>Decorospora</taxon>
    </lineage>
</organism>
<proteinExistence type="predicted"/>
<dbReference type="PANTHER" id="PTHR28094">
    <property type="entry name" value="MEIOTICALLY UP-REGULATED GENE 113 PROTEIN"/>
    <property type="match status" value="1"/>
</dbReference>
<dbReference type="AlphaFoldDB" id="A0A6A5KF15"/>
<feature type="region of interest" description="Disordered" evidence="1">
    <location>
        <begin position="20"/>
        <end position="82"/>
    </location>
</feature>
<dbReference type="OrthoDB" id="2417614at2759"/>
<dbReference type="InterPro" id="IPR053006">
    <property type="entry name" value="Meiosis_regulatory"/>
</dbReference>
<evidence type="ECO:0000313" key="3">
    <source>
        <dbReference type="EMBL" id="KAF1834800.1"/>
    </source>
</evidence>
<dbReference type="Proteomes" id="UP000800040">
    <property type="component" value="Unassembled WGS sequence"/>
</dbReference>
<gene>
    <name evidence="3" type="ORF">BDW02DRAFT_568773</name>
</gene>
<reference evidence="3" key="1">
    <citation type="submission" date="2020-01" db="EMBL/GenBank/DDBJ databases">
        <authorList>
            <consortium name="DOE Joint Genome Institute"/>
            <person name="Haridas S."/>
            <person name="Albert R."/>
            <person name="Binder M."/>
            <person name="Bloem J."/>
            <person name="Labutti K."/>
            <person name="Salamov A."/>
            <person name="Andreopoulos B."/>
            <person name="Baker S.E."/>
            <person name="Barry K."/>
            <person name="Bills G."/>
            <person name="Bluhm B.H."/>
            <person name="Cannon C."/>
            <person name="Castanera R."/>
            <person name="Culley D.E."/>
            <person name="Daum C."/>
            <person name="Ezra D."/>
            <person name="Gonzalez J.B."/>
            <person name="Henrissat B."/>
            <person name="Kuo A."/>
            <person name="Liang C."/>
            <person name="Lipzen A."/>
            <person name="Lutzoni F."/>
            <person name="Magnuson J."/>
            <person name="Mondo S."/>
            <person name="Nolan M."/>
            <person name="Ohm R."/>
            <person name="Pangilinan J."/>
            <person name="Park H.-J."/>
            <person name="Ramirez L."/>
            <person name="Alfaro M."/>
            <person name="Sun H."/>
            <person name="Tritt A."/>
            <person name="Yoshinaga Y."/>
            <person name="Zwiers L.-H."/>
            <person name="Turgeon B.G."/>
            <person name="Goodwin S.B."/>
            <person name="Spatafora J.W."/>
            <person name="Crous P.W."/>
            <person name="Grigoriev I.V."/>
        </authorList>
    </citation>
    <scope>NUCLEOTIDE SEQUENCE</scope>
    <source>
        <strain evidence="3">P77</strain>
    </source>
</reference>
<dbReference type="Pfam" id="PF10544">
    <property type="entry name" value="T5orf172"/>
    <property type="match status" value="1"/>
</dbReference>
<protein>
    <submittedName>
        <fullName evidence="3">DUF1766-domain-containing protein</fullName>
    </submittedName>
</protein>
<evidence type="ECO:0000313" key="4">
    <source>
        <dbReference type="Proteomes" id="UP000800040"/>
    </source>
</evidence>